<dbReference type="AlphaFoldDB" id="A0A7S0FR08"/>
<dbReference type="EMBL" id="HBEG01035050">
    <property type="protein sequence ID" value="CAD8373561.1"/>
    <property type="molecule type" value="Transcribed_RNA"/>
</dbReference>
<protein>
    <submittedName>
        <fullName evidence="1">Uncharacterized protein</fullName>
    </submittedName>
</protein>
<name>A0A7S0FR08_9DINO</name>
<reference evidence="1" key="1">
    <citation type="submission" date="2021-01" db="EMBL/GenBank/DDBJ databases">
        <authorList>
            <person name="Corre E."/>
            <person name="Pelletier E."/>
            <person name="Niang G."/>
            <person name="Scheremetjew M."/>
            <person name="Finn R."/>
            <person name="Kale V."/>
            <person name="Holt S."/>
            <person name="Cochrane G."/>
            <person name="Meng A."/>
            <person name="Brown T."/>
            <person name="Cohen L."/>
        </authorList>
    </citation>
    <scope>NUCLEOTIDE SEQUENCE</scope>
    <source>
        <strain evidence="1">Pbaha01</strain>
    </source>
</reference>
<sequence length="228" mass="23942">MVAPLPRLRVDGARCPHALAPQLAAAASTFGAELHTVGQAGLLGALLALGQLGRGSSDGSTWAGMPAFSIAHAEAGAEGSGDGRGREYCIRLGDASTWVRSALTEQVVSWLFVRTATPARGLAKALAARVADVPQGRAVGLEAPLLGPERPRKLRVAKLAHAVATAHAWQVTPSIVTLPTRPFQCTAVLTKPDDPAAEGLREGHWEGWFLQVCAWPKGPCMRQRPSDV</sequence>
<gene>
    <name evidence="1" type="ORF">PBAH0796_LOCUS21422</name>
</gene>
<accession>A0A7S0FR08</accession>
<evidence type="ECO:0000313" key="1">
    <source>
        <dbReference type="EMBL" id="CAD8373561.1"/>
    </source>
</evidence>
<proteinExistence type="predicted"/>
<organism evidence="1">
    <name type="scientific">Pyrodinium bahamense</name>
    <dbReference type="NCBI Taxonomy" id="73915"/>
    <lineage>
        <taxon>Eukaryota</taxon>
        <taxon>Sar</taxon>
        <taxon>Alveolata</taxon>
        <taxon>Dinophyceae</taxon>
        <taxon>Gonyaulacales</taxon>
        <taxon>Pyrocystaceae</taxon>
        <taxon>Pyrodinium</taxon>
    </lineage>
</organism>